<name>A0A165DU07_EXIGL</name>
<keyword evidence="3" id="KW-1185">Reference proteome</keyword>
<reference evidence="2 3" key="1">
    <citation type="journal article" date="2016" name="Mol. Biol. Evol.">
        <title>Comparative Genomics of Early-Diverging Mushroom-Forming Fungi Provides Insights into the Origins of Lignocellulose Decay Capabilities.</title>
        <authorList>
            <person name="Nagy L.G."/>
            <person name="Riley R."/>
            <person name="Tritt A."/>
            <person name="Adam C."/>
            <person name="Daum C."/>
            <person name="Floudas D."/>
            <person name="Sun H."/>
            <person name="Yadav J.S."/>
            <person name="Pangilinan J."/>
            <person name="Larsson K.H."/>
            <person name="Matsuura K."/>
            <person name="Barry K."/>
            <person name="Labutti K."/>
            <person name="Kuo R."/>
            <person name="Ohm R.A."/>
            <person name="Bhattacharya S.S."/>
            <person name="Shirouzu T."/>
            <person name="Yoshinaga Y."/>
            <person name="Martin F.M."/>
            <person name="Grigoriev I.V."/>
            <person name="Hibbett D.S."/>
        </authorList>
    </citation>
    <scope>NUCLEOTIDE SEQUENCE [LARGE SCALE GENOMIC DNA]</scope>
    <source>
        <strain evidence="2 3">HHB12029</strain>
    </source>
</reference>
<evidence type="ECO:0000256" key="1">
    <source>
        <dbReference type="SAM" id="MobiDB-lite"/>
    </source>
</evidence>
<dbReference type="InParanoid" id="A0A165DU07"/>
<organism evidence="2 3">
    <name type="scientific">Exidia glandulosa HHB12029</name>
    <dbReference type="NCBI Taxonomy" id="1314781"/>
    <lineage>
        <taxon>Eukaryota</taxon>
        <taxon>Fungi</taxon>
        <taxon>Dikarya</taxon>
        <taxon>Basidiomycota</taxon>
        <taxon>Agaricomycotina</taxon>
        <taxon>Agaricomycetes</taxon>
        <taxon>Auriculariales</taxon>
        <taxon>Exidiaceae</taxon>
        <taxon>Exidia</taxon>
    </lineage>
</organism>
<protein>
    <recommendedName>
        <fullName evidence="4">F-box domain-containing protein</fullName>
    </recommendedName>
</protein>
<proteinExistence type="predicted"/>
<accession>A0A165DU07</accession>
<evidence type="ECO:0008006" key="4">
    <source>
        <dbReference type="Google" id="ProtNLM"/>
    </source>
</evidence>
<evidence type="ECO:0000313" key="2">
    <source>
        <dbReference type="EMBL" id="KZV85358.1"/>
    </source>
</evidence>
<dbReference type="OrthoDB" id="3181669at2759"/>
<dbReference type="Proteomes" id="UP000077266">
    <property type="component" value="Unassembled WGS sequence"/>
</dbReference>
<dbReference type="EMBL" id="KV426191">
    <property type="protein sequence ID" value="KZV85358.1"/>
    <property type="molecule type" value="Genomic_DNA"/>
</dbReference>
<gene>
    <name evidence="2" type="ORF">EXIGLDRAFT_726260</name>
</gene>
<evidence type="ECO:0000313" key="3">
    <source>
        <dbReference type="Proteomes" id="UP000077266"/>
    </source>
</evidence>
<feature type="compositionally biased region" description="Polar residues" evidence="1">
    <location>
        <begin position="399"/>
        <end position="411"/>
    </location>
</feature>
<sequence length="499" mass="55510">MDITTSGGRVIRIPPEILDHVFASSHYARDIDTVLCWSHVCRIWRVLALQQYAYAQDVVWNYHKTKHWSHRLPDAAFLRHRLHVSAKPLEFDIFITDDDPAFVYDTLLPALSRELHRVRTLRVSFARSAFPRVMRALVQPAPVLRDLRLSLNASSGGTLVLAPPKDRLLLGGHAPLLVYLWLGGMELPASSTPAFSSLQHVSFEFSIGLKWRVPHNLLRLSPRPRHLSLSISTVDMSALVPPAFPLSLESMSLLSDNKPVQLMSKLVSSKTPYIQCSVFRASNSTLVVPYLLQQLPSGALGVIFDFWSISDGYVDLCVHHLESNLRRSVVFEGHWTPYTYRHTFPPALNALITELTVEANLFGVMAALFPSLPALHSLVLTGNMSLSDDDEDDVWPTGTEEQPPTLPTSHGSIQCGSLSKLVLAATTDLTEFLGVYSLVAFVEVALGQTGRAALELELRNVMLYGEASCLLGMFSRIVTVPHAGAFEQPDLRGERFRAY</sequence>
<dbReference type="SUPFAM" id="SSF52047">
    <property type="entry name" value="RNI-like"/>
    <property type="match status" value="1"/>
</dbReference>
<feature type="region of interest" description="Disordered" evidence="1">
    <location>
        <begin position="389"/>
        <end position="411"/>
    </location>
</feature>
<dbReference type="AlphaFoldDB" id="A0A165DU07"/>